<accession>F9WNN3</accession>
<dbReference type="Proteomes" id="UP000009027">
    <property type="component" value="Unassembled WGS sequence"/>
</dbReference>
<evidence type="ECO:0000313" key="3">
    <source>
        <dbReference type="EMBL" id="CCD19153.1"/>
    </source>
</evidence>
<evidence type="ECO:0000313" key="4">
    <source>
        <dbReference type="Proteomes" id="UP000009027"/>
    </source>
</evidence>
<name>F9WNN3_TRYVY</name>
<evidence type="ECO:0000256" key="1">
    <source>
        <dbReference type="SAM" id="MobiDB-lite"/>
    </source>
</evidence>
<dbReference type="AlphaFoldDB" id="F9WNN3"/>
<dbReference type="VEuPathDB" id="TriTrypDB:TvY486_0001750"/>
<sequence>MAGRKRVGRKNEGGGAGEPPSTRVRLESVLAPRWTLSSSVRDVLMGGAPSDVLLRYFLKIVGQRGAGINGDVGMDAVICEPEFYIPDADVRRRVLSLSACRTHALVYRVVPLLEGKGITSVLQWGGSDENAGAKREVRDELADDMLWNMTCGLLDDAFYAANGADARERFERERFEKERIERERVENARSVVVEVIHGAFESVVNASWSHVMSGVACNPLGMCVVDGRPKRVWRDAEVNKTPLQFPTENVDATRGDGLELLVLTSKKEWPYTLFGTHATANNTPSQMMHGTDVAV</sequence>
<dbReference type="NCBIfam" id="TIGR01631">
    <property type="entry name" value="Trypano_RHS"/>
    <property type="match status" value="1"/>
</dbReference>
<dbReference type="InterPro" id="IPR006518">
    <property type="entry name" value="Trypano_RHS"/>
</dbReference>
<organism evidence="3 4">
    <name type="scientific">Trypanosoma vivax (strain Y486)</name>
    <dbReference type="NCBI Taxonomy" id="1055687"/>
    <lineage>
        <taxon>Eukaryota</taxon>
        <taxon>Discoba</taxon>
        <taxon>Euglenozoa</taxon>
        <taxon>Kinetoplastea</taxon>
        <taxon>Metakinetoplastina</taxon>
        <taxon>Trypanosomatida</taxon>
        <taxon>Trypanosomatidae</taxon>
        <taxon>Trypanosoma</taxon>
        <taxon>Duttonella</taxon>
    </lineage>
</organism>
<feature type="domain" description="Retrotransposon hot spot protein N-terminal" evidence="2">
    <location>
        <begin position="200"/>
        <end position="279"/>
    </location>
</feature>
<feature type="region of interest" description="Disordered" evidence="1">
    <location>
        <begin position="1"/>
        <end position="22"/>
    </location>
</feature>
<protein>
    <recommendedName>
        <fullName evidence="2">Retrotransposon hot spot protein N-terminal domain-containing protein</fullName>
    </recommendedName>
</protein>
<dbReference type="InterPro" id="IPR046835">
    <property type="entry name" value="RHS_N"/>
</dbReference>
<dbReference type="Pfam" id="PF20445">
    <property type="entry name" value="RHS_N"/>
    <property type="match status" value="1"/>
</dbReference>
<keyword evidence="4" id="KW-1185">Reference proteome</keyword>
<reference evidence="3 4" key="1">
    <citation type="journal article" date="2012" name="Proc. Natl. Acad. Sci. U.S.A.">
        <title>Antigenic diversity is generated by distinct evolutionary mechanisms in African trypanosome species.</title>
        <authorList>
            <person name="Jackson A.P."/>
            <person name="Berry A."/>
            <person name="Aslett M."/>
            <person name="Allison H.C."/>
            <person name="Burton P."/>
            <person name="Vavrova-Anderson J."/>
            <person name="Brown R."/>
            <person name="Browne H."/>
            <person name="Corton N."/>
            <person name="Hauser H."/>
            <person name="Gamble J."/>
            <person name="Gilderthorp R."/>
            <person name="Marcello L."/>
            <person name="McQuillan J."/>
            <person name="Otto T.D."/>
            <person name="Quail M.A."/>
            <person name="Sanders M.J."/>
            <person name="van Tonder A."/>
            <person name="Ginger M.L."/>
            <person name="Field M.C."/>
            <person name="Barry J.D."/>
            <person name="Hertz-Fowler C."/>
            <person name="Berriman M."/>
        </authorList>
    </citation>
    <scope>NUCLEOTIDE SEQUENCE</scope>
    <source>
        <strain evidence="3 4">Y486</strain>
    </source>
</reference>
<dbReference type="EMBL" id="CAEX01002724">
    <property type="protein sequence ID" value="CCD19153.1"/>
    <property type="molecule type" value="Genomic_DNA"/>
</dbReference>
<evidence type="ECO:0000259" key="2">
    <source>
        <dbReference type="Pfam" id="PF20445"/>
    </source>
</evidence>
<proteinExistence type="predicted"/>
<gene>
    <name evidence="3" type="ORF">TvY486_0001750</name>
</gene>